<comment type="similarity">
    <text evidence="1">Belongs to the leucine-binding protein family.</text>
</comment>
<dbReference type="Pfam" id="PF13458">
    <property type="entry name" value="Peripla_BP_6"/>
    <property type="match status" value="1"/>
</dbReference>
<feature type="domain" description="Leucine-binding protein" evidence="5">
    <location>
        <begin position="180"/>
        <end position="478"/>
    </location>
</feature>
<evidence type="ECO:0000313" key="6">
    <source>
        <dbReference type="EMBL" id="CAD5938829.1"/>
    </source>
</evidence>
<proteinExistence type="inferred from homology"/>
<keyword evidence="4" id="KW-0472">Membrane</keyword>
<keyword evidence="4" id="KW-0812">Transmembrane</keyword>
<accession>A0A9W4G5R7</accession>
<protein>
    <submittedName>
        <fullName evidence="6">Leu/Ile/Val-binding protein</fullName>
    </submittedName>
</protein>
<evidence type="ECO:0000256" key="2">
    <source>
        <dbReference type="ARBA" id="ARBA00022729"/>
    </source>
</evidence>
<feature type="region of interest" description="Disordered" evidence="3">
    <location>
        <begin position="86"/>
        <end position="111"/>
    </location>
</feature>
<dbReference type="PANTHER" id="PTHR30483">
    <property type="entry name" value="LEUCINE-SPECIFIC-BINDING PROTEIN"/>
    <property type="match status" value="1"/>
</dbReference>
<feature type="compositionally biased region" description="Pro residues" evidence="3">
    <location>
        <begin position="88"/>
        <end position="106"/>
    </location>
</feature>
<gene>
    <name evidence="6" type="primary">livJ</name>
    <name evidence="6" type="ORF">NO713_01783</name>
</gene>
<sequence length="523" mass="55571">MTNSPDPNGPWKCSGNPPGSHPEVENYGDKCLLCPNTRLGKPKPNGGSPGKDKSKLVTLVSILVVAAILGVTWLLLKPRQEVEIAGPEPIPTPTTTYNPPPPPPSPTVERYSSGERVLLIGKSNTDRDRGIEAFKAGNYSQAAQEFEKAVLGDRTNPELQIYLNNAKARQAGTPFVLAVVVPIDSNVTSAEEILRGVADAQTQFNDAKGLNNQLLEIAIANDGNDPAIATEVAQKLANDPNILAVIGHNSSDASKAALVEYEKAGIAMVSPTSTSTELSGNSFFRTLPSDAVSGAKLADYAWNTLLLDKVVIFHNPNSSYSKSLEQAFATQFQQLGGQVVKTINIADPNFNAEQEIKAIQNQAQAVILFPNTKTTSTAIGVAVANSNQPATQRLKLLGGDALYTPATLTSGSNAVEGLILAVPWVAETEYAKRAERRWLGGVNWRTAMSFDATQALIKTLSSSASRTTVLQNLKNTNLSASETAGEALIFEPTGDRQAYPILVQAVRSSGGPSGSPFAFKPIK</sequence>
<evidence type="ECO:0000259" key="5">
    <source>
        <dbReference type="Pfam" id="PF13458"/>
    </source>
</evidence>
<dbReference type="RefSeq" id="WP_254173564.1">
    <property type="nucleotide sequence ID" value="NZ_LR882967.1"/>
</dbReference>
<keyword evidence="4" id="KW-1133">Transmembrane helix</keyword>
<organism evidence="6 7">
    <name type="scientific">Planktothrix pseudagardhii</name>
    <dbReference type="NCBI Taxonomy" id="132604"/>
    <lineage>
        <taxon>Bacteria</taxon>
        <taxon>Bacillati</taxon>
        <taxon>Cyanobacteriota</taxon>
        <taxon>Cyanophyceae</taxon>
        <taxon>Oscillatoriophycideae</taxon>
        <taxon>Oscillatoriales</taxon>
        <taxon>Microcoleaceae</taxon>
        <taxon>Planktothrix</taxon>
    </lineage>
</organism>
<dbReference type="PANTHER" id="PTHR30483:SF6">
    <property type="entry name" value="PERIPLASMIC BINDING PROTEIN OF ABC TRANSPORTER FOR NATURAL AMINO ACIDS"/>
    <property type="match status" value="1"/>
</dbReference>
<dbReference type="Gene3D" id="3.40.50.2300">
    <property type="match status" value="2"/>
</dbReference>
<feature type="transmembrane region" description="Helical" evidence="4">
    <location>
        <begin position="56"/>
        <end position="76"/>
    </location>
</feature>
<name>A0A9W4G5R7_9CYAN</name>
<evidence type="ECO:0000256" key="1">
    <source>
        <dbReference type="ARBA" id="ARBA00010062"/>
    </source>
</evidence>
<evidence type="ECO:0000256" key="4">
    <source>
        <dbReference type="SAM" id="Phobius"/>
    </source>
</evidence>
<evidence type="ECO:0000313" key="7">
    <source>
        <dbReference type="Proteomes" id="UP001153719"/>
    </source>
</evidence>
<feature type="region of interest" description="Disordered" evidence="3">
    <location>
        <begin position="1"/>
        <end position="28"/>
    </location>
</feature>
<dbReference type="CDD" id="cd06268">
    <property type="entry name" value="PBP1_ABC_transporter_LIVBP-like"/>
    <property type="match status" value="1"/>
</dbReference>
<dbReference type="Proteomes" id="UP001153719">
    <property type="component" value="Chromosome"/>
</dbReference>
<reference evidence="6" key="1">
    <citation type="submission" date="2020-09" db="EMBL/GenBank/DDBJ databases">
        <authorList>
            <person name="Blom J."/>
        </authorList>
    </citation>
    <scope>NUCLEOTIDE SEQUENCE</scope>
    <source>
        <strain evidence="6">No.713</strain>
    </source>
</reference>
<dbReference type="SUPFAM" id="SSF53822">
    <property type="entry name" value="Periplasmic binding protein-like I"/>
    <property type="match status" value="1"/>
</dbReference>
<dbReference type="InterPro" id="IPR028082">
    <property type="entry name" value="Peripla_BP_I"/>
</dbReference>
<evidence type="ECO:0000256" key="3">
    <source>
        <dbReference type="SAM" id="MobiDB-lite"/>
    </source>
</evidence>
<dbReference type="KEGG" id="ppsu:NO713_01783"/>
<keyword evidence="7" id="KW-1185">Reference proteome</keyword>
<dbReference type="InterPro" id="IPR051010">
    <property type="entry name" value="BCAA_transport"/>
</dbReference>
<dbReference type="InterPro" id="IPR028081">
    <property type="entry name" value="Leu-bd"/>
</dbReference>
<dbReference type="EMBL" id="LR882967">
    <property type="protein sequence ID" value="CAD5938829.1"/>
    <property type="molecule type" value="Genomic_DNA"/>
</dbReference>
<dbReference type="AlphaFoldDB" id="A0A9W4G5R7"/>
<keyword evidence="2" id="KW-0732">Signal</keyword>